<dbReference type="GO" id="GO:0005737">
    <property type="term" value="C:cytoplasm"/>
    <property type="evidence" value="ECO:0007669"/>
    <property type="project" value="TreeGrafter"/>
</dbReference>
<dbReference type="GO" id="GO:0000226">
    <property type="term" value="P:microtubule cytoskeleton organization"/>
    <property type="evidence" value="ECO:0007669"/>
    <property type="project" value="InterPro"/>
</dbReference>
<dbReference type="GO" id="GO:0005819">
    <property type="term" value="C:spindle"/>
    <property type="evidence" value="ECO:0007669"/>
    <property type="project" value="TreeGrafter"/>
</dbReference>
<name>D8LRS3_ECTSI</name>
<feature type="compositionally biased region" description="Polar residues" evidence="2">
    <location>
        <begin position="526"/>
        <end position="540"/>
    </location>
</feature>
<dbReference type="EMBL" id="FN649731">
    <property type="protein sequence ID" value="CBN73840.1"/>
    <property type="molecule type" value="Genomic_DNA"/>
</dbReference>
<dbReference type="OMA" id="QLHGIYD"/>
<proteinExistence type="predicted"/>
<gene>
    <name evidence="3" type="ORF">Esi_0007_0142</name>
</gene>
<dbReference type="Pfam" id="PF03999">
    <property type="entry name" value="MAP65_ASE1"/>
    <property type="match status" value="1"/>
</dbReference>
<sequence>MSAYVDDAPAADGRIVELAKQTTSRLEVLWDEVGYTSEEKRRQMQGLVDGFQTLCENKEKQEEGVKSQFVTSIADAKDRIKTARKKLGQEHTEDSSTDDMSLTDQLAYYEMEADAIKKMCKAQQEKFEKLSEELVHMSMVLGDDSDADLAEWRDLESSLTNERLQAFKDKKTELNKATEDRMQTVASLVSTVQDLMEELKIPAATALDNRILGSLAIPSSTGVPVLQTTERTASSVGIDRAALDELAAKHEELITQRNTRREKLEKMGEEILDLWQQLDIGKDEQDVFAKSVDGMGLQTLEAGETELNRLRKLKLEKMGELVLASRAKIRELWDEIGYSETERLAFKPMLVTEEGFTDELLQQHTQEADKLATKFETMKHILEKIEERETLVEQRIEYETSTKDPSRLRPKGSQEERREQRRRLQEELETEKRIKNRLPMLTISLSKTIPQWENAQDSVFLYKGERYLDTLQRSEDEYLALKDQIKAAKAATKKEELRKHAMASPAPKSLNSVALGRGETPRSTRKQPGSSRKAGPSSSIKAPRTPAHGHAGKTTQVPASKKSAPVGMTTPNPKTAGRNAPSSALSGKYNNQQVL</sequence>
<dbReference type="Gene3D" id="1.20.58.1520">
    <property type="match status" value="1"/>
</dbReference>
<evidence type="ECO:0000313" key="4">
    <source>
        <dbReference type="Proteomes" id="UP000002630"/>
    </source>
</evidence>
<feature type="coiled-coil region" evidence="1">
    <location>
        <begin position="73"/>
        <end position="133"/>
    </location>
</feature>
<dbReference type="EMBL" id="FN648926">
    <property type="protein sequence ID" value="CBN73840.1"/>
    <property type="molecule type" value="Genomic_DNA"/>
</dbReference>
<organism evidence="3 4">
    <name type="scientific">Ectocarpus siliculosus</name>
    <name type="common">Brown alga</name>
    <name type="synonym">Conferva siliculosa</name>
    <dbReference type="NCBI Taxonomy" id="2880"/>
    <lineage>
        <taxon>Eukaryota</taxon>
        <taxon>Sar</taxon>
        <taxon>Stramenopiles</taxon>
        <taxon>Ochrophyta</taxon>
        <taxon>PX clade</taxon>
        <taxon>Phaeophyceae</taxon>
        <taxon>Ectocarpales</taxon>
        <taxon>Ectocarpaceae</taxon>
        <taxon>Ectocarpus</taxon>
    </lineage>
</organism>
<accession>D8LRS3</accession>
<feature type="region of interest" description="Disordered" evidence="2">
    <location>
        <begin position="496"/>
        <end position="595"/>
    </location>
</feature>
<reference evidence="3 4" key="1">
    <citation type="journal article" date="2010" name="Nature">
        <title>The Ectocarpus genome and the independent evolution of multicellularity in brown algae.</title>
        <authorList>
            <person name="Cock J.M."/>
            <person name="Sterck L."/>
            <person name="Rouze P."/>
            <person name="Scornet D."/>
            <person name="Allen A.E."/>
            <person name="Amoutzias G."/>
            <person name="Anthouard V."/>
            <person name="Artiguenave F."/>
            <person name="Aury J.M."/>
            <person name="Badger J.H."/>
            <person name="Beszteri B."/>
            <person name="Billiau K."/>
            <person name="Bonnet E."/>
            <person name="Bothwell J.H."/>
            <person name="Bowler C."/>
            <person name="Boyen C."/>
            <person name="Brownlee C."/>
            <person name="Carrano C.J."/>
            <person name="Charrier B."/>
            <person name="Cho G.Y."/>
            <person name="Coelho S.M."/>
            <person name="Collen J."/>
            <person name="Corre E."/>
            <person name="Da Silva C."/>
            <person name="Delage L."/>
            <person name="Delaroque N."/>
            <person name="Dittami S.M."/>
            <person name="Doulbeau S."/>
            <person name="Elias M."/>
            <person name="Farnham G."/>
            <person name="Gachon C.M."/>
            <person name="Gschloessl B."/>
            <person name="Heesch S."/>
            <person name="Jabbari K."/>
            <person name="Jubin C."/>
            <person name="Kawai H."/>
            <person name="Kimura K."/>
            <person name="Kloareg B."/>
            <person name="Kupper F.C."/>
            <person name="Lang D."/>
            <person name="Le Bail A."/>
            <person name="Leblanc C."/>
            <person name="Lerouge P."/>
            <person name="Lohr M."/>
            <person name="Lopez P.J."/>
            <person name="Martens C."/>
            <person name="Maumus F."/>
            <person name="Michel G."/>
            <person name="Miranda-Saavedra D."/>
            <person name="Morales J."/>
            <person name="Moreau H."/>
            <person name="Motomura T."/>
            <person name="Nagasato C."/>
            <person name="Napoli C.A."/>
            <person name="Nelson D.R."/>
            <person name="Nyvall-Collen P."/>
            <person name="Peters A.F."/>
            <person name="Pommier C."/>
            <person name="Potin P."/>
            <person name="Poulain J."/>
            <person name="Quesneville H."/>
            <person name="Read B."/>
            <person name="Rensing S.A."/>
            <person name="Ritter A."/>
            <person name="Rousvoal S."/>
            <person name="Samanta M."/>
            <person name="Samson G."/>
            <person name="Schroeder D.C."/>
            <person name="Segurens B."/>
            <person name="Strittmatter M."/>
            <person name="Tonon T."/>
            <person name="Tregear J.W."/>
            <person name="Valentin K."/>
            <person name="von Dassow P."/>
            <person name="Yamagishi T."/>
            <person name="Van de Peer Y."/>
            <person name="Wincker P."/>
        </authorList>
    </citation>
    <scope>NUCLEOTIDE SEQUENCE [LARGE SCALE GENOMIC DNA]</scope>
    <source>
        <strain evidence="4">Ec32 / CCAP1310/4</strain>
    </source>
</reference>
<dbReference type="eggNOG" id="KOG4302">
    <property type="taxonomic scope" value="Eukaryota"/>
</dbReference>
<feature type="compositionally biased region" description="Polar residues" evidence="2">
    <location>
        <begin position="580"/>
        <end position="595"/>
    </location>
</feature>
<evidence type="ECO:0000313" key="3">
    <source>
        <dbReference type="EMBL" id="CBN73840.1"/>
    </source>
</evidence>
<dbReference type="AlphaFoldDB" id="D8LRS3"/>
<dbReference type="PANTHER" id="PTHR19321">
    <property type="entry name" value="PROTEIN REGULATOR OF CYTOKINESIS 1 PRC1-RELATED"/>
    <property type="match status" value="1"/>
</dbReference>
<dbReference type="OrthoDB" id="642895at2759"/>
<dbReference type="PANTHER" id="PTHR19321:SF41">
    <property type="entry name" value="FASCETTO-RELATED"/>
    <property type="match status" value="1"/>
</dbReference>
<dbReference type="STRING" id="2880.D8LRS3"/>
<dbReference type="InterPro" id="IPR007145">
    <property type="entry name" value="MAP65_Ase1_PRC1"/>
</dbReference>
<evidence type="ECO:0000256" key="1">
    <source>
        <dbReference type="SAM" id="Coils"/>
    </source>
</evidence>
<protein>
    <submittedName>
        <fullName evidence="3">Uncharacterized protein</fullName>
    </submittedName>
</protein>
<feature type="region of interest" description="Disordered" evidence="2">
    <location>
        <begin position="396"/>
        <end position="428"/>
    </location>
</feature>
<keyword evidence="4" id="KW-1185">Reference proteome</keyword>
<dbReference type="Proteomes" id="UP000002630">
    <property type="component" value="Linkage Group LG06"/>
</dbReference>
<dbReference type="InParanoid" id="D8LRS3"/>
<dbReference type="GO" id="GO:0008017">
    <property type="term" value="F:microtubule binding"/>
    <property type="evidence" value="ECO:0007669"/>
    <property type="project" value="InterPro"/>
</dbReference>
<evidence type="ECO:0000256" key="2">
    <source>
        <dbReference type="SAM" id="MobiDB-lite"/>
    </source>
</evidence>
<keyword evidence="1" id="KW-0175">Coiled coil</keyword>